<keyword evidence="2" id="KW-0489">Methyltransferase</keyword>
<keyword evidence="3" id="KW-1185">Reference proteome</keyword>
<dbReference type="InterPro" id="IPR038071">
    <property type="entry name" value="UROD/MetE-like_sf"/>
</dbReference>
<proteinExistence type="predicted"/>
<sequence length="380" mass="42740">MNAQTEPRQRTVTPFRYDIVGSFLRPQALKAARLQFQNGEISSDQLKDVEDAEIVKLVQKQKEVGLKAVTDGEFRRSWWHLDFFWGFDGVERALIDQGYQFNGAQSRPETARLTGKIGYSSHPFVSHFAFLKGIAGEDVAARQSIPAAAQLLFELDRAENQESTKAIYPNREELVSDIAKAYKASILALYEAGCRSLQIDDCTWGALCDTQFMAIMEQIGVNVVEYAEEFAKLNKEVVSGLPSDLVVTTHVCRGNYVSTYAGVGGGYEPIAQTLLAIDNYSAFYLEYDTDRAGDFKPLRFLKDDQQVVLGLFSSKFGELESKDDILKRIEEAAQYVDPDRICLSPQCGFASTEEGNHLTEEQQWRKLAFIKEIAEEVWSD</sequence>
<evidence type="ECO:0000313" key="2">
    <source>
        <dbReference type="EMBL" id="MCR2805633.1"/>
    </source>
</evidence>
<dbReference type="Gene3D" id="3.20.20.210">
    <property type="match status" value="1"/>
</dbReference>
<evidence type="ECO:0000313" key="3">
    <source>
        <dbReference type="Proteomes" id="UP001141950"/>
    </source>
</evidence>
<name>A0A9X2MP63_9BACL</name>
<organism evidence="2 3">
    <name type="scientific">Paenibacillus soyae</name>
    <dbReference type="NCBI Taxonomy" id="2969249"/>
    <lineage>
        <taxon>Bacteria</taxon>
        <taxon>Bacillati</taxon>
        <taxon>Bacillota</taxon>
        <taxon>Bacilli</taxon>
        <taxon>Bacillales</taxon>
        <taxon>Paenibacillaceae</taxon>
        <taxon>Paenibacillus</taxon>
    </lineage>
</organism>
<dbReference type="PANTHER" id="PTHR43844:SF1">
    <property type="entry name" value="METHIONINE SYNTHASE"/>
    <property type="match status" value="1"/>
</dbReference>
<evidence type="ECO:0000259" key="1">
    <source>
        <dbReference type="Pfam" id="PF01717"/>
    </source>
</evidence>
<dbReference type="InterPro" id="IPR002629">
    <property type="entry name" value="Met_Synth_C/arc"/>
</dbReference>
<dbReference type="RefSeq" id="WP_257448314.1">
    <property type="nucleotide sequence ID" value="NZ_JANIPJ010000012.1"/>
</dbReference>
<accession>A0A9X2MP63</accession>
<comment type="caution">
    <text evidence="2">The sequence shown here is derived from an EMBL/GenBank/DDBJ whole genome shotgun (WGS) entry which is preliminary data.</text>
</comment>
<dbReference type="EC" id="2.1.1.14" evidence="2"/>
<dbReference type="NCBIfam" id="NF005085">
    <property type="entry name" value="PRK06520.1"/>
    <property type="match status" value="1"/>
</dbReference>
<dbReference type="AlphaFoldDB" id="A0A9X2MP63"/>
<dbReference type="CDD" id="cd03311">
    <property type="entry name" value="CIMS_C_terminal_like"/>
    <property type="match status" value="1"/>
</dbReference>
<dbReference type="Proteomes" id="UP001141950">
    <property type="component" value="Unassembled WGS sequence"/>
</dbReference>
<dbReference type="GO" id="GO:0003871">
    <property type="term" value="F:5-methyltetrahydropteroyltriglutamate-homocysteine S-methyltransferase activity"/>
    <property type="evidence" value="ECO:0007669"/>
    <property type="project" value="UniProtKB-EC"/>
</dbReference>
<reference evidence="2" key="1">
    <citation type="submission" date="2022-08" db="EMBL/GenBank/DDBJ databases">
        <title>The genomic sequence of strain Paenibacillus sp. SCIV0701.</title>
        <authorList>
            <person name="Zhao H."/>
        </authorList>
    </citation>
    <scope>NUCLEOTIDE SEQUENCE</scope>
    <source>
        <strain evidence="2">SCIV0701</strain>
    </source>
</reference>
<keyword evidence="2" id="KW-0808">Transferase</keyword>
<dbReference type="EMBL" id="JANIPJ010000012">
    <property type="protein sequence ID" value="MCR2805633.1"/>
    <property type="molecule type" value="Genomic_DNA"/>
</dbReference>
<dbReference type="GO" id="GO:0032259">
    <property type="term" value="P:methylation"/>
    <property type="evidence" value="ECO:0007669"/>
    <property type="project" value="UniProtKB-KW"/>
</dbReference>
<protein>
    <submittedName>
        <fullName evidence="2">5-methyltetrahydropteroyltriglutamate--homocysteine S-methyltransferase</fullName>
        <ecNumber evidence="2">2.1.1.14</ecNumber>
    </submittedName>
</protein>
<dbReference type="GO" id="GO:0009086">
    <property type="term" value="P:methionine biosynthetic process"/>
    <property type="evidence" value="ECO:0007669"/>
    <property type="project" value="InterPro"/>
</dbReference>
<gene>
    <name evidence="2" type="ORF">NQZ67_17250</name>
</gene>
<dbReference type="Pfam" id="PF01717">
    <property type="entry name" value="Meth_synt_2"/>
    <property type="match status" value="1"/>
</dbReference>
<feature type="domain" description="Cobalamin-independent methionine synthase MetE C-terminal/archaeal" evidence="1">
    <location>
        <begin position="170"/>
        <end position="353"/>
    </location>
</feature>
<dbReference type="GO" id="GO:0008270">
    <property type="term" value="F:zinc ion binding"/>
    <property type="evidence" value="ECO:0007669"/>
    <property type="project" value="InterPro"/>
</dbReference>
<dbReference type="SUPFAM" id="SSF51726">
    <property type="entry name" value="UROD/MetE-like"/>
    <property type="match status" value="1"/>
</dbReference>
<dbReference type="PANTHER" id="PTHR43844">
    <property type="entry name" value="METHIONINE SYNTHASE"/>
    <property type="match status" value="1"/>
</dbReference>